<evidence type="ECO:0000259" key="4">
    <source>
        <dbReference type="PROSITE" id="PS50070"/>
    </source>
</evidence>
<dbReference type="PROSITE" id="PS50070">
    <property type="entry name" value="KRINGLE_2"/>
    <property type="match status" value="4"/>
</dbReference>
<dbReference type="Pfam" id="PF00051">
    <property type="entry name" value="Kringle"/>
    <property type="match status" value="4"/>
</dbReference>
<dbReference type="AlphaFoldDB" id="A0A7R9AAP5"/>
<dbReference type="InterPro" id="IPR050759">
    <property type="entry name" value="Serine_protease_kringle"/>
</dbReference>
<dbReference type="EMBL" id="CAJPEV010003004">
    <property type="protein sequence ID" value="CAG0898652.1"/>
    <property type="molecule type" value="Genomic_DNA"/>
</dbReference>
<feature type="domain" description="Kringle" evidence="4">
    <location>
        <begin position="85"/>
        <end position="166"/>
    </location>
</feature>
<dbReference type="SUPFAM" id="SSF57440">
    <property type="entry name" value="Kringle-like"/>
    <property type="match status" value="5"/>
</dbReference>
<dbReference type="Gene3D" id="2.40.20.10">
    <property type="entry name" value="Plasminogen Kringle 4"/>
    <property type="match status" value="5"/>
</dbReference>
<proteinExistence type="predicted"/>
<evidence type="ECO:0000313" key="6">
    <source>
        <dbReference type="Proteomes" id="UP000677054"/>
    </source>
</evidence>
<feature type="disulfide bond" evidence="3">
    <location>
        <begin position="138"/>
        <end position="161"/>
    </location>
</feature>
<organism evidence="5">
    <name type="scientific">Darwinula stevensoni</name>
    <dbReference type="NCBI Taxonomy" id="69355"/>
    <lineage>
        <taxon>Eukaryota</taxon>
        <taxon>Metazoa</taxon>
        <taxon>Ecdysozoa</taxon>
        <taxon>Arthropoda</taxon>
        <taxon>Crustacea</taxon>
        <taxon>Oligostraca</taxon>
        <taxon>Ostracoda</taxon>
        <taxon>Podocopa</taxon>
        <taxon>Podocopida</taxon>
        <taxon>Darwinulocopina</taxon>
        <taxon>Darwinuloidea</taxon>
        <taxon>Darwinulidae</taxon>
        <taxon>Darwinula</taxon>
    </lineage>
</organism>
<accession>A0A7R9AAP5</accession>
<evidence type="ECO:0000313" key="5">
    <source>
        <dbReference type="EMBL" id="CAD7250683.1"/>
    </source>
</evidence>
<keyword evidence="1 3" id="KW-0420">Kringle</keyword>
<dbReference type="PANTHER" id="PTHR24261:SF7">
    <property type="entry name" value="KRINGLE DOMAIN-CONTAINING PROTEIN"/>
    <property type="match status" value="1"/>
</dbReference>
<dbReference type="InterPro" id="IPR000001">
    <property type="entry name" value="Kringle"/>
</dbReference>
<dbReference type="PANTHER" id="PTHR24261">
    <property type="entry name" value="PLASMINOGEN-RELATED"/>
    <property type="match status" value="1"/>
</dbReference>
<dbReference type="Proteomes" id="UP000677054">
    <property type="component" value="Unassembled WGS sequence"/>
</dbReference>
<feature type="disulfide bond" evidence="3">
    <location>
        <begin position="463"/>
        <end position="486"/>
    </location>
</feature>
<evidence type="ECO:0000256" key="2">
    <source>
        <dbReference type="ARBA" id="ARBA00023157"/>
    </source>
</evidence>
<dbReference type="InterPro" id="IPR018056">
    <property type="entry name" value="Kringle_CS"/>
</dbReference>
<feature type="domain" description="Kringle" evidence="4">
    <location>
        <begin position="348"/>
        <end position="491"/>
    </location>
</feature>
<dbReference type="PROSITE" id="PS00021">
    <property type="entry name" value="KRINGLE_1"/>
    <property type="match status" value="3"/>
</dbReference>
<dbReference type="PRINTS" id="PR00018">
    <property type="entry name" value="KRINGLE"/>
</dbReference>
<evidence type="ECO:0000256" key="1">
    <source>
        <dbReference type="ARBA" id="ARBA00022572"/>
    </source>
</evidence>
<dbReference type="InterPro" id="IPR038178">
    <property type="entry name" value="Kringle_sf"/>
</dbReference>
<feature type="domain" description="Kringle" evidence="4">
    <location>
        <begin position="505"/>
        <end position="591"/>
    </location>
</feature>
<keyword evidence="2 3" id="KW-1015">Disulfide bond</keyword>
<protein>
    <recommendedName>
        <fullName evidence="4">Kringle domain-containing protein</fullName>
    </recommendedName>
</protein>
<dbReference type="CDD" id="cd00108">
    <property type="entry name" value="KR"/>
    <property type="match status" value="2"/>
</dbReference>
<evidence type="ECO:0000256" key="3">
    <source>
        <dbReference type="PROSITE-ProRule" id="PRU00121"/>
    </source>
</evidence>
<comment type="caution">
    <text evidence="3">Lacks conserved residue(s) required for the propagation of feature annotation.</text>
</comment>
<gene>
    <name evidence="5" type="ORF">DSTB1V02_LOCUS10453</name>
</gene>
<dbReference type="EMBL" id="LR902521">
    <property type="protein sequence ID" value="CAD7250683.1"/>
    <property type="molecule type" value="Genomic_DNA"/>
</dbReference>
<sequence>MTLANAKVTYEGWNGTYPAPDGAEIIFTCELGFTDEKRKHHATCSTSDFWCTSFDVHGVTCPEPVAWKLPVALSKVYPDCRKTEKGKEYVGRRNKTATGKNCLRWDSKPYGKPNDFEINMLYEEHFLNEDPGSHENYCRNPTLKEKPWCFVSEPDIQWEYCDIPFCEDRVPLECKLTQKGGEYMGKKNRTISGLSCKPWLKVPRSFQYRKWSSRRPAFSDDVDAEHNYCRNAGGRPGGPWCYNGDPAIPGIEWQYCDVPFCSLPKTELNEKRGNEEIYPNCRKTKMGKEYMGIINTSETGKRCMEWDSFRYIETFPDIMVKHLPLTTDKKKVTCNHRHLMALAVPLECTVTGGGGEYLGRKNVTKSGKPCQPWLSRIPEDSKIDILLSKFPDPIDSTHNFCRSPYFFSMEGPWCWVSTPSGIHVQEDCDIPICYKLLLESLSNTYNYRYHTFGEIFSLDKNYCRNPGFKDRPWCYVIDPNMTWEYCDIPFCDDRAQAECKFTECGADYAGTKNVTQSGIACEGWGDIKRREEKWQPWKKNEGLGLEIDHNFCQGKCIAYTIDPEERDTRWLKMGPSCYSGQELLFCDVPFCPLKLRPKANPPE</sequence>
<reference evidence="5" key="1">
    <citation type="submission" date="2020-11" db="EMBL/GenBank/DDBJ databases">
        <authorList>
            <person name="Tran Van P."/>
        </authorList>
    </citation>
    <scope>NUCLEOTIDE SEQUENCE</scope>
</reference>
<dbReference type="OrthoDB" id="1915767at2759"/>
<keyword evidence="6" id="KW-1185">Reference proteome</keyword>
<dbReference type="SMART" id="SM00130">
    <property type="entry name" value="KR"/>
    <property type="match status" value="4"/>
</dbReference>
<feature type="domain" description="Kringle" evidence="4">
    <location>
        <begin position="179"/>
        <end position="261"/>
    </location>
</feature>
<name>A0A7R9AAP5_9CRUS</name>
<dbReference type="InterPro" id="IPR013806">
    <property type="entry name" value="Kringle-like"/>
</dbReference>